<keyword evidence="6 11" id="KW-0798">TonB box</keyword>
<comment type="subcellular location">
    <subcellularLocation>
        <location evidence="1 10">Cell outer membrane</location>
        <topology evidence="1 10">Multi-pass membrane protein</topology>
    </subcellularLocation>
</comment>
<evidence type="ECO:0000259" key="12">
    <source>
        <dbReference type="Pfam" id="PF00593"/>
    </source>
</evidence>
<dbReference type="SUPFAM" id="SSF56935">
    <property type="entry name" value="Porins"/>
    <property type="match status" value="1"/>
</dbReference>
<evidence type="ECO:0000256" key="11">
    <source>
        <dbReference type="RuleBase" id="RU003357"/>
    </source>
</evidence>
<evidence type="ECO:0000256" key="10">
    <source>
        <dbReference type="PROSITE-ProRule" id="PRU01360"/>
    </source>
</evidence>
<sequence length="702" mass="78956">MSKFTRENIVSKWFVINYNKPSRSKALLFALTVFAISGINAQEDTTGKKLEEVVVTGQYRPQSLKNSVYNVKVIPQERIRLRNANNVQQILSTELGFRLVNDNTLGTTDVQMMGMSGRSIKILLDGVPIVDRNDVRESLGQIDVNTIEKIEIVEGPMSVSYGTDALAGVINIITKKGKGDNLSVTAKVHEETAADEYYPFSYQGLHQQNLGVNWQKKAWNVSAGLTHIDFNGYGGDDFGRAKSWKPKEQYLGHIRLGYRTEKLNVYYRIDGLDETITSRGAISQAYTVFDQRYFSKRLMHQLQGEWFANDRLQINSILSYTDYSRRTRSTKSDFIAGTTVLTTEDGHQDTAKFNTGVFRTTVQYRISDKVSLQPGIDINRDEASGQRILGNPVIMDYAFFVSSEIKPTAAINIRPGLRFIKNSKYDAPPVIPSLNGRWAITDDLNVRVGYAYGFRSPALRELYFNFIDANHSIIGNPNLKAETSNSMNASFNWSAVKKRDFTYTAVLGGFYNQFKNLIDYGFDANNPTVTTLINVTEHKTTGVTLENTFTYQHLRATLGASYIGRYNLYSDDPTYKQENMPSFVWTPEVNSNITYTWEKINTQFALFYKFTGKRPAYQLATINGQTNAVLTEIGAFHLADFTVSKNLFKLFTLGAGVKNIFDVTTLTNTSTDSGGGHSTGGPVPMSYGRSYFVSLAFQWNKK</sequence>
<keyword evidence="8 14" id="KW-0675">Receptor</keyword>
<evidence type="ECO:0000256" key="3">
    <source>
        <dbReference type="ARBA" id="ARBA00022452"/>
    </source>
</evidence>
<reference evidence="15" key="1">
    <citation type="journal article" date="2019" name="Int. J. Syst. Evol. Microbiol.">
        <title>The Global Catalogue of Microorganisms (GCM) 10K type strain sequencing project: providing services to taxonomists for standard genome sequencing and annotation.</title>
        <authorList>
            <consortium name="The Broad Institute Genomics Platform"/>
            <consortium name="The Broad Institute Genome Sequencing Center for Infectious Disease"/>
            <person name="Wu L."/>
            <person name="Ma J."/>
        </authorList>
    </citation>
    <scope>NUCLEOTIDE SEQUENCE [LARGE SCALE GENOMIC DNA]</scope>
    <source>
        <strain evidence="15">KCTC 23299</strain>
    </source>
</reference>
<dbReference type="Gene3D" id="2.40.170.20">
    <property type="entry name" value="TonB-dependent receptor, beta-barrel domain"/>
    <property type="match status" value="1"/>
</dbReference>
<protein>
    <submittedName>
        <fullName evidence="14">TonB-dependent receptor plug domain-containing protein</fullName>
    </submittedName>
</protein>
<dbReference type="InterPro" id="IPR039426">
    <property type="entry name" value="TonB-dep_rcpt-like"/>
</dbReference>
<feature type="domain" description="TonB-dependent receptor plug" evidence="13">
    <location>
        <begin position="65"/>
        <end position="169"/>
    </location>
</feature>
<comment type="caution">
    <text evidence="14">The sequence shown here is derived from an EMBL/GenBank/DDBJ whole genome shotgun (WGS) entry which is preliminary data.</text>
</comment>
<comment type="similarity">
    <text evidence="10 11">Belongs to the TonB-dependent receptor family.</text>
</comment>
<keyword evidence="5" id="KW-0732">Signal</keyword>
<evidence type="ECO:0000313" key="14">
    <source>
        <dbReference type="EMBL" id="MFD2918420.1"/>
    </source>
</evidence>
<dbReference type="PANTHER" id="PTHR30069:SF29">
    <property type="entry name" value="HEMOGLOBIN AND HEMOGLOBIN-HAPTOGLOBIN-BINDING PROTEIN 1-RELATED"/>
    <property type="match status" value="1"/>
</dbReference>
<dbReference type="PROSITE" id="PS52016">
    <property type="entry name" value="TONB_DEPENDENT_REC_3"/>
    <property type="match status" value="1"/>
</dbReference>
<dbReference type="InterPro" id="IPR000531">
    <property type="entry name" value="Beta-barrel_TonB"/>
</dbReference>
<keyword evidence="3 10" id="KW-1134">Transmembrane beta strand</keyword>
<evidence type="ECO:0000256" key="7">
    <source>
        <dbReference type="ARBA" id="ARBA00023136"/>
    </source>
</evidence>
<gene>
    <name evidence="14" type="ORF">ACFS6H_01785</name>
</gene>
<organism evidence="14 15">
    <name type="scientific">Terrimonas rubra</name>
    <dbReference type="NCBI Taxonomy" id="1035890"/>
    <lineage>
        <taxon>Bacteria</taxon>
        <taxon>Pseudomonadati</taxon>
        <taxon>Bacteroidota</taxon>
        <taxon>Chitinophagia</taxon>
        <taxon>Chitinophagales</taxon>
        <taxon>Chitinophagaceae</taxon>
        <taxon>Terrimonas</taxon>
    </lineage>
</organism>
<dbReference type="RefSeq" id="WP_386094513.1">
    <property type="nucleotide sequence ID" value="NZ_JBHUOZ010000001.1"/>
</dbReference>
<dbReference type="Gene3D" id="2.170.130.10">
    <property type="entry name" value="TonB-dependent receptor, plug domain"/>
    <property type="match status" value="1"/>
</dbReference>
<keyword evidence="2 10" id="KW-0813">Transport</keyword>
<dbReference type="InterPro" id="IPR037066">
    <property type="entry name" value="Plug_dom_sf"/>
</dbReference>
<proteinExistence type="inferred from homology"/>
<keyword evidence="4 10" id="KW-0812">Transmembrane</keyword>
<dbReference type="Pfam" id="PF07715">
    <property type="entry name" value="Plug"/>
    <property type="match status" value="1"/>
</dbReference>
<accession>A0ABW5ZZH0</accession>
<keyword evidence="7 10" id="KW-0472">Membrane</keyword>
<feature type="domain" description="TonB-dependent receptor-like beta-barrel" evidence="12">
    <location>
        <begin position="265"/>
        <end position="660"/>
    </location>
</feature>
<dbReference type="InterPro" id="IPR012910">
    <property type="entry name" value="Plug_dom"/>
</dbReference>
<name>A0ABW5ZZH0_9BACT</name>
<dbReference type="PANTHER" id="PTHR30069">
    <property type="entry name" value="TONB-DEPENDENT OUTER MEMBRANE RECEPTOR"/>
    <property type="match status" value="1"/>
</dbReference>
<evidence type="ECO:0000256" key="4">
    <source>
        <dbReference type="ARBA" id="ARBA00022692"/>
    </source>
</evidence>
<evidence type="ECO:0000256" key="9">
    <source>
        <dbReference type="ARBA" id="ARBA00023237"/>
    </source>
</evidence>
<evidence type="ECO:0000256" key="1">
    <source>
        <dbReference type="ARBA" id="ARBA00004571"/>
    </source>
</evidence>
<evidence type="ECO:0000256" key="8">
    <source>
        <dbReference type="ARBA" id="ARBA00023170"/>
    </source>
</evidence>
<keyword evidence="15" id="KW-1185">Reference proteome</keyword>
<evidence type="ECO:0000256" key="5">
    <source>
        <dbReference type="ARBA" id="ARBA00022729"/>
    </source>
</evidence>
<evidence type="ECO:0000259" key="13">
    <source>
        <dbReference type="Pfam" id="PF07715"/>
    </source>
</evidence>
<dbReference type="CDD" id="cd01347">
    <property type="entry name" value="ligand_gated_channel"/>
    <property type="match status" value="1"/>
</dbReference>
<dbReference type="Proteomes" id="UP001597511">
    <property type="component" value="Unassembled WGS sequence"/>
</dbReference>
<dbReference type="InterPro" id="IPR036942">
    <property type="entry name" value="Beta-barrel_TonB_sf"/>
</dbReference>
<evidence type="ECO:0000256" key="6">
    <source>
        <dbReference type="ARBA" id="ARBA00023077"/>
    </source>
</evidence>
<dbReference type="EMBL" id="JBHUOZ010000001">
    <property type="protein sequence ID" value="MFD2918420.1"/>
    <property type="molecule type" value="Genomic_DNA"/>
</dbReference>
<evidence type="ECO:0000256" key="2">
    <source>
        <dbReference type="ARBA" id="ARBA00022448"/>
    </source>
</evidence>
<dbReference type="Pfam" id="PF00593">
    <property type="entry name" value="TonB_dep_Rec_b-barrel"/>
    <property type="match status" value="1"/>
</dbReference>
<keyword evidence="9 10" id="KW-0998">Cell outer membrane</keyword>
<evidence type="ECO:0000313" key="15">
    <source>
        <dbReference type="Proteomes" id="UP001597511"/>
    </source>
</evidence>